<organism evidence="2">
    <name type="scientific">Anguilla anguilla</name>
    <name type="common">European freshwater eel</name>
    <name type="synonym">Muraena anguilla</name>
    <dbReference type="NCBI Taxonomy" id="7936"/>
    <lineage>
        <taxon>Eukaryota</taxon>
        <taxon>Metazoa</taxon>
        <taxon>Chordata</taxon>
        <taxon>Craniata</taxon>
        <taxon>Vertebrata</taxon>
        <taxon>Euteleostomi</taxon>
        <taxon>Actinopterygii</taxon>
        <taxon>Neopterygii</taxon>
        <taxon>Teleostei</taxon>
        <taxon>Anguilliformes</taxon>
        <taxon>Anguillidae</taxon>
        <taxon>Anguilla</taxon>
    </lineage>
</organism>
<dbReference type="EMBL" id="GBXM01087913">
    <property type="protein sequence ID" value="JAH20664.1"/>
    <property type="molecule type" value="Transcribed_RNA"/>
</dbReference>
<evidence type="ECO:0000313" key="2">
    <source>
        <dbReference type="EMBL" id="JAH20664.1"/>
    </source>
</evidence>
<reference evidence="2" key="1">
    <citation type="submission" date="2014-11" db="EMBL/GenBank/DDBJ databases">
        <authorList>
            <person name="Amaro Gonzalez C."/>
        </authorList>
    </citation>
    <scope>NUCLEOTIDE SEQUENCE</scope>
</reference>
<reference evidence="2" key="2">
    <citation type="journal article" date="2015" name="Fish Shellfish Immunol.">
        <title>Early steps in the European eel (Anguilla anguilla)-Vibrio vulnificus interaction in the gills: Role of the RtxA13 toxin.</title>
        <authorList>
            <person name="Callol A."/>
            <person name="Pajuelo D."/>
            <person name="Ebbesson L."/>
            <person name="Teles M."/>
            <person name="MacKenzie S."/>
            <person name="Amaro C."/>
        </authorList>
    </citation>
    <scope>NUCLEOTIDE SEQUENCE</scope>
</reference>
<protein>
    <submittedName>
        <fullName evidence="2">Uncharacterized protein</fullName>
    </submittedName>
</protein>
<accession>A0A0E9QUY5</accession>
<feature type="signal peptide" evidence="1">
    <location>
        <begin position="1"/>
        <end position="20"/>
    </location>
</feature>
<name>A0A0E9QUY5_ANGAN</name>
<dbReference type="AlphaFoldDB" id="A0A0E9QUY5"/>
<keyword evidence="1" id="KW-0732">Signal</keyword>
<proteinExistence type="predicted"/>
<evidence type="ECO:0000256" key="1">
    <source>
        <dbReference type="SAM" id="SignalP"/>
    </source>
</evidence>
<feature type="chain" id="PRO_5002431341" evidence="1">
    <location>
        <begin position="21"/>
        <end position="61"/>
    </location>
</feature>
<sequence length="61" mass="6907">MVSIYIWSIWSILRTPSVLCTFKPGSDHTVSTHNLNAIHTNTWSLPVLQIDDMKHSLLLCA</sequence>